<dbReference type="InterPro" id="IPR013830">
    <property type="entry name" value="SGNH_hydro"/>
</dbReference>
<evidence type="ECO:0000259" key="1">
    <source>
        <dbReference type="Pfam" id="PF13472"/>
    </source>
</evidence>
<sequence>MELQDVGTIVFTGDSVTDCGRRADPRGIGRGYVRMIEQELGDPAPRIINTGLSGDRLVDLERRWPGDVVAHHAGLVSVLIGINDTWRRFDRGMPSPVPEFEARYDRLLTTLDGPRLVLVEPFVLPVSPDQEGWRPDVEERIAVVHRLAARHGAVLVTADRELRKRAEEVGAATLADDGVHPTDEGHRTLAEVWLETVRTASPA</sequence>
<feature type="domain" description="SGNH hydrolase-type esterase" evidence="1">
    <location>
        <begin position="11"/>
        <end position="187"/>
    </location>
</feature>
<organism evidence="2 3">
    <name type="scientific">Pseudonocardia aurantiaca</name>
    <dbReference type="NCBI Taxonomy" id="75290"/>
    <lineage>
        <taxon>Bacteria</taxon>
        <taxon>Bacillati</taxon>
        <taxon>Actinomycetota</taxon>
        <taxon>Actinomycetes</taxon>
        <taxon>Pseudonocardiales</taxon>
        <taxon>Pseudonocardiaceae</taxon>
        <taxon>Pseudonocardia</taxon>
    </lineage>
</organism>
<proteinExistence type="predicted"/>
<dbReference type="Pfam" id="PF13472">
    <property type="entry name" value="Lipase_GDSL_2"/>
    <property type="match status" value="1"/>
</dbReference>
<dbReference type="PANTHER" id="PTHR30383">
    <property type="entry name" value="THIOESTERASE 1/PROTEASE 1/LYSOPHOSPHOLIPASE L1"/>
    <property type="match status" value="1"/>
</dbReference>
<dbReference type="GO" id="GO:0016787">
    <property type="term" value="F:hydrolase activity"/>
    <property type="evidence" value="ECO:0007669"/>
    <property type="project" value="UniProtKB-KW"/>
</dbReference>
<dbReference type="CDD" id="cd01834">
    <property type="entry name" value="SGNH_hydrolase_like_2"/>
    <property type="match status" value="1"/>
</dbReference>
<gene>
    <name evidence="2" type="ORF">ACFSCY_32970</name>
</gene>
<reference evidence="3" key="1">
    <citation type="journal article" date="2019" name="Int. J. Syst. Evol. Microbiol.">
        <title>The Global Catalogue of Microorganisms (GCM) 10K type strain sequencing project: providing services to taxonomists for standard genome sequencing and annotation.</title>
        <authorList>
            <consortium name="The Broad Institute Genomics Platform"/>
            <consortium name="The Broad Institute Genome Sequencing Center for Infectious Disease"/>
            <person name="Wu L."/>
            <person name="Ma J."/>
        </authorList>
    </citation>
    <scope>NUCLEOTIDE SEQUENCE [LARGE SCALE GENOMIC DNA]</scope>
    <source>
        <strain evidence="3">JCM 12165</strain>
    </source>
</reference>
<dbReference type="EC" id="3.1.-.-" evidence="2"/>
<dbReference type="Proteomes" id="UP001597145">
    <property type="component" value="Unassembled WGS sequence"/>
</dbReference>
<dbReference type="Gene3D" id="3.40.50.1110">
    <property type="entry name" value="SGNH hydrolase"/>
    <property type="match status" value="1"/>
</dbReference>
<protein>
    <submittedName>
        <fullName evidence="2">SGNH/GDSL hydrolase family protein</fullName>
        <ecNumber evidence="2">3.1.-.-</ecNumber>
    </submittedName>
</protein>
<dbReference type="EMBL" id="JBHUCP010000033">
    <property type="protein sequence ID" value="MFD1534239.1"/>
    <property type="molecule type" value="Genomic_DNA"/>
</dbReference>
<evidence type="ECO:0000313" key="2">
    <source>
        <dbReference type="EMBL" id="MFD1534239.1"/>
    </source>
</evidence>
<name>A0ABW4FVW9_9PSEU</name>
<dbReference type="SUPFAM" id="SSF52266">
    <property type="entry name" value="SGNH hydrolase"/>
    <property type="match status" value="1"/>
</dbReference>
<comment type="caution">
    <text evidence="2">The sequence shown here is derived from an EMBL/GenBank/DDBJ whole genome shotgun (WGS) entry which is preliminary data.</text>
</comment>
<dbReference type="RefSeq" id="WP_343984770.1">
    <property type="nucleotide sequence ID" value="NZ_BAAAJG010000025.1"/>
</dbReference>
<evidence type="ECO:0000313" key="3">
    <source>
        <dbReference type="Proteomes" id="UP001597145"/>
    </source>
</evidence>
<keyword evidence="3" id="KW-1185">Reference proteome</keyword>
<dbReference type="InterPro" id="IPR036514">
    <property type="entry name" value="SGNH_hydro_sf"/>
</dbReference>
<dbReference type="InterPro" id="IPR051532">
    <property type="entry name" value="Ester_Hydrolysis_Enzymes"/>
</dbReference>
<keyword evidence="2" id="KW-0378">Hydrolase</keyword>
<accession>A0ABW4FVW9</accession>
<dbReference type="PANTHER" id="PTHR30383:SF5">
    <property type="entry name" value="SGNH HYDROLASE-TYPE ESTERASE DOMAIN-CONTAINING PROTEIN"/>
    <property type="match status" value="1"/>
</dbReference>